<feature type="transmembrane region" description="Helical" evidence="2">
    <location>
        <begin position="542"/>
        <end position="564"/>
    </location>
</feature>
<feature type="transmembrane region" description="Helical" evidence="2">
    <location>
        <begin position="101"/>
        <end position="121"/>
    </location>
</feature>
<dbReference type="EMBL" id="JAOTPV010000003">
    <property type="protein sequence ID" value="KAJ4485237.1"/>
    <property type="molecule type" value="Genomic_DNA"/>
</dbReference>
<keyword evidence="2" id="KW-0812">Transmembrane</keyword>
<dbReference type="Proteomes" id="UP001150266">
    <property type="component" value="Unassembled WGS sequence"/>
</dbReference>
<dbReference type="AlphaFoldDB" id="A0A9W9DTZ1"/>
<dbReference type="OrthoDB" id="3158487at2759"/>
<feature type="compositionally biased region" description="Low complexity" evidence="1">
    <location>
        <begin position="1"/>
        <end position="19"/>
    </location>
</feature>
<accession>A0A9W9DTZ1</accession>
<evidence type="ECO:0000256" key="2">
    <source>
        <dbReference type="SAM" id="Phobius"/>
    </source>
</evidence>
<gene>
    <name evidence="3" type="ORF">J3R30DRAFT_1328145</name>
</gene>
<keyword evidence="2" id="KW-1133">Transmembrane helix</keyword>
<keyword evidence="4" id="KW-1185">Reference proteome</keyword>
<evidence type="ECO:0000313" key="3">
    <source>
        <dbReference type="EMBL" id="KAJ4485237.1"/>
    </source>
</evidence>
<name>A0A9W9DTZ1_9AGAR</name>
<proteinExistence type="predicted"/>
<feature type="transmembrane region" description="Helical" evidence="2">
    <location>
        <begin position="164"/>
        <end position="184"/>
    </location>
</feature>
<feature type="region of interest" description="Disordered" evidence="1">
    <location>
        <begin position="1"/>
        <end position="28"/>
    </location>
</feature>
<feature type="transmembrane region" description="Helical" evidence="2">
    <location>
        <begin position="60"/>
        <end position="81"/>
    </location>
</feature>
<evidence type="ECO:0000256" key="1">
    <source>
        <dbReference type="SAM" id="MobiDB-lite"/>
    </source>
</evidence>
<protein>
    <submittedName>
        <fullName evidence="3">Uncharacterized protein</fullName>
    </submittedName>
</protein>
<keyword evidence="2" id="KW-0472">Membrane</keyword>
<reference evidence="3" key="1">
    <citation type="submission" date="2022-08" db="EMBL/GenBank/DDBJ databases">
        <title>A Global Phylogenomic Analysis of the Shiitake Genus Lentinula.</title>
        <authorList>
            <consortium name="DOE Joint Genome Institute"/>
            <person name="Sierra-Patev S."/>
            <person name="Min B."/>
            <person name="Naranjo-Ortiz M."/>
            <person name="Looney B."/>
            <person name="Konkel Z."/>
            <person name="Slot J.C."/>
            <person name="Sakamoto Y."/>
            <person name="Steenwyk J.L."/>
            <person name="Rokas A."/>
            <person name="Carro J."/>
            <person name="Camarero S."/>
            <person name="Ferreira P."/>
            <person name="Molpeceres G."/>
            <person name="Ruiz-Duenas F.J."/>
            <person name="Serrano A."/>
            <person name="Henrissat B."/>
            <person name="Drula E."/>
            <person name="Hughes K.W."/>
            <person name="Mata J.L."/>
            <person name="Ishikawa N.K."/>
            <person name="Vargas-Isla R."/>
            <person name="Ushijima S."/>
            <person name="Smith C.A."/>
            <person name="Ahrendt S."/>
            <person name="Andreopoulos W."/>
            <person name="He G."/>
            <person name="Labutti K."/>
            <person name="Lipzen A."/>
            <person name="Ng V."/>
            <person name="Riley R."/>
            <person name="Sandor L."/>
            <person name="Barry K."/>
            <person name="Martinez A.T."/>
            <person name="Xiao Y."/>
            <person name="Gibbons J.G."/>
            <person name="Terashima K."/>
            <person name="Grigoriev I.V."/>
            <person name="Hibbett D.S."/>
        </authorList>
    </citation>
    <scope>NUCLEOTIDE SEQUENCE</scope>
    <source>
        <strain evidence="3">JLM2183</strain>
    </source>
</reference>
<organism evidence="3 4">
    <name type="scientific">Lentinula aciculospora</name>
    <dbReference type="NCBI Taxonomy" id="153920"/>
    <lineage>
        <taxon>Eukaryota</taxon>
        <taxon>Fungi</taxon>
        <taxon>Dikarya</taxon>
        <taxon>Basidiomycota</taxon>
        <taxon>Agaricomycotina</taxon>
        <taxon>Agaricomycetes</taxon>
        <taxon>Agaricomycetidae</taxon>
        <taxon>Agaricales</taxon>
        <taxon>Marasmiineae</taxon>
        <taxon>Omphalotaceae</taxon>
        <taxon>Lentinula</taxon>
    </lineage>
</organism>
<comment type="caution">
    <text evidence="3">The sequence shown here is derived from an EMBL/GenBank/DDBJ whole genome shotgun (WGS) entry which is preliminary data.</text>
</comment>
<evidence type="ECO:0000313" key="4">
    <source>
        <dbReference type="Proteomes" id="UP001150266"/>
    </source>
</evidence>
<sequence length="631" mass="69089">MEASTISPLRRPSSTSSTPHNHGYFTLKNTNEDSESVELEELTKSPLRPHYGTTSRRSGYFTILSLFLAAVFIAAINHVVFSKFDGKPTAGHTEQFWVTTLKNVFPAAVSLMLFVDLKYCLSQVALYRIRNGSHPIGLVSLMTSPPNFTNTISILFKSSMRAPILMFFILAVITQAVTITSIFIPGTLTVTQSSPLSTSLEIPTVDFNAVDPMSSSFVTVEFDDPPTLGFLEPSQRWRQLIIRAASANVAPTWDAPAGCGSSCTYNFTYAAPALNCTELSRQDIWPSGTNTSDSRLAFPLNTTDPNESLNEYFFYNSSFAFTASDPSKPDVSSSTVDVFYMENFNTTYDQALKLASQYPNPAQYDPRGAHCEYQNATYEAITTFSNNTQSSSVRVKELIGFLPIGHDADGPYSGTNTTNMTLAFRSIAQSFSEILNGNAFYQTNISGLVTDSTQALYTPLFSLTGVIQNITTSDNSSDSETQYNEYHFVLSPTFQGSLSSGIQELLGNITLAFVNERMATTFATVNVSPDSTQYQYHAKKLAVIYGIVFGMSVVVVIYGLVCLWGNGTTAVFDLEHIVEMTAGSTNLHKSAVHPEFSSTYVQGLLFPVGNSTRTVLDVTWDRGENRGLGSS</sequence>